<evidence type="ECO:0000259" key="3">
    <source>
        <dbReference type="PROSITE" id="PS51349"/>
    </source>
</evidence>
<dbReference type="Pfam" id="PF01070">
    <property type="entry name" value="FMN_dh"/>
    <property type="match status" value="1"/>
</dbReference>
<evidence type="ECO:0000256" key="1">
    <source>
        <dbReference type="ARBA" id="ARBA00001917"/>
    </source>
</evidence>
<feature type="domain" description="FMN hydroxy acid dehydrogenase" evidence="3">
    <location>
        <begin position="20"/>
        <end position="259"/>
    </location>
</feature>
<name>F9DUS2_9BACL</name>
<gene>
    <name evidence="4" type="primary">lldA</name>
    <name evidence="4" type="ORF">HMPREF9372_2553</name>
</gene>
<evidence type="ECO:0000313" key="4">
    <source>
        <dbReference type="EMBL" id="EGQ24110.1"/>
    </source>
</evidence>
<organism evidence="4 5">
    <name type="scientific">Sporosarcina newyorkensis 2681</name>
    <dbReference type="NCBI Taxonomy" id="1027292"/>
    <lineage>
        <taxon>Bacteria</taxon>
        <taxon>Bacillati</taxon>
        <taxon>Bacillota</taxon>
        <taxon>Bacilli</taxon>
        <taxon>Bacillales</taxon>
        <taxon>Caryophanaceae</taxon>
        <taxon>Sporosarcina</taxon>
    </lineage>
</organism>
<dbReference type="HOGENOM" id="CLU_1073279_0_0_9"/>
<dbReference type="eggNOG" id="COG1304">
    <property type="taxonomic scope" value="Bacteria"/>
</dbReference>
<dbReference type="SUPFAM" id="SSF51395">
    <property type="entry name" value="FMN-linked oxidoreductases"/>
    <property type="match status" value="1"/>
</dbReference>
<dbReference type="PANTHER" id="PTHR10578:SF143">
    <property type="entry name" value="FMN-DEPENDENT ALPHA-HYDROXY ACID DEHYDROGENASE PB1A11.03"/>
    <property type="match status" value="1"/>
</dbReference>
<comment type="cofactor">
    <cofactor evidence="1">
        <name>FMN</name>
        <dbReference type="ChEBI" id="CHEBI:58210"/>
    </cofactor>
</comment>
<dbReference type="GO" id="GO:0050040">
    <property type="term" value="F:lactate 2-monooxygenase activity"/>
    <property type="evidence" value="ECO:0007669"/>
    <property type="project" value="UniProtKB-EC"/>
</dbReference>
<keyword evidence="2 4" id="KW-0560">Oxidoreductase</keyword>
<evidence type="ECO:0000256" key="2">
    <source>
        <dbReference type="ARBA" id="ARBA00023002"/>
    </source>
</evidence>
<dbReference type="Gene3D" id="3.20.20.70">
    <property type="entry name" value="Aldolase class I"/>
    <property type="match status" value="1"/>
</dbReference>
<protein>
    <submittedName>
        <fullName evidence="4">Lactate 2-monooxygenase</fullName>
        <ecNumber evidence="4">1.13.12.4</ecNumber>
    </submittedName>
</protein>
<dbReference type="InterPro" id="IPR013785">
    <property type="entry name" value="Aldolase_TIM"/>
</dbReference>
<dbReference type="InterPro" id="IPR037396">
    <property type="entry name" value="FMN_HAD"/>
</dbReference>
<sequence length="259" mass="29429">MRNIGNQIQYQIYMTMQNPDPNRLPVTYEEWEKLAREKLQDGPFYYIAGGAGGEQTMQSNLKAFTHWQLLPRMLNNVDDRDLSIELFGKTYPYPVFHAPIGVQSIIHPDGEIASAKACAELGIPYIASSATSVSMEKIAEVMGDAPKWFQLYWSRDPDIAASFFKRAEASGYSAIVVTLDTPMMACREYDLKNIYLPFLAGEGVGNYFSDPVFCAKLEKFPIEVPQAVILHWTKIFGNTSLTWKDINFLKRNIRVCQLF</sequence>
<dbReference type="Proteomes" id="UP000005316">
    <property type="component" value="Unassembled WGS sequence"/>
</dbReference>
<comment type="caution">
    <text evidence="4">The sequence shown here is derived from an EMBL/GenBank/DDBJ whole genome shotgun (WGS) entry which is preliminary data.</text>
</comment>
<dbReference type="PANTHER" id="PTHR10578">
    <property type="entry name" value="S -2-HYDROXY-ACID OXIDASE-RELATED"/>
    <property type="match status" value="1"/>
</dbReference>
<reference evidence="4 5" key="1">
    <citation type="submission" date="2011-04" db="EMBL/GenBank/DDBJ databases">
        <authorList>
            <person name="Muzny D."/>
            <person name="Qin X."/>
            <person name="Deng J."/>
            <person name="Jiang H."/>
            <person name="Liu Y."/>
            <person name="Qu J."/>
            <person name="Song X.-Z."/>
            <person name="Zhang L."/>
            <person name="Thornton R."/>
            <person name="Coyle M."/>
            <person name="Francisco L."/>
            <person name="Jackson L."/>
            <person name="Javaid M."/>
            <person name="Korchina V."/>
            <person name="Kovar C."/>
            <person name="Mata R."/>
            <person name="Mathew T."/>
            <person name="Ngo R."/>
            <person name="Nguyen L."/>
            <person name="Nguyen N."/>
            <person name="Okwuonu G."/>
            <person name="Ongeri F."/>
            <person name="Pham C."/>
            <person name="Simmons D."/>
            <person name="Wilczek-Boney K."/>
            <person name="Hale W."/>
            <person name="Jakkamsetti A."/>
            <person name="Pham P."/>
            <person name="Ruth R."/>
            <person name="San Lucas F."/>
            <person name="Warren J."/>
            <person name="Zhang J."/>
            <person name="Zhao Z."/>
            <person name="Zhou C."/>
            <person name="Zhu D."/>
            <person name="Lee S."/>
            <person name="Bess C."/>
            <person name="Blankenburg K."/>
            <person name="Forbes L."/>
            <person name="Fu Q."/>
            <person name="Gubbala S."/>
            <person name="Hirani K."/>
            <person name="Jayaseelan J.C."/>
            <person name="Lara F."/>
            <person name="Munidasa M."/>
            <person name="Palculict T."/>
            <person name="Patil S."/>
            <person name="Pu L.-L."/>
            <person name="Saada N."/>
            <person name="Tang L."/>
            <person name="Weissenberger G."/>
            <person name="Zhu Y."/>
            <person name="Hemphill L."/>
            <person name="Shang Y."/>
            <person name="Youmans B."/>
            <person name="Ayvaz T."/>
            <person name="Ross M."/>
            <person name="Santibanez J."/>
            <person name="Aqrawi P."/>
            <person name="Gross S."/>
            <person name="Joshi V."/>
            <person name="Fowler G."/>
            <person name="Nazareth L."/>
            <person name="Reid J."/>
            <person name="Worley K."/>
            <person name="Petrosino J."/>
            <person name="Highlander S."/>
            <person name="Gibbs R."/>
        </authorList>
    </citation>
    <scope>NUCLEOTIDE SEQUENCE [LARGE SCALE GENOMIC DNA]</scope>
    <source>
        <strain evidence="4 5">2681</strain>
    </source>
</reference>
<keyword evidence="4" id="KW-0503">Monooxygenase</keyword>
<dbReference type="EC" id="1.13.12.4" evidence="4"/>
<dbReference type="InterPro" id="IPR000262">
    <property type="entry name" value="FMN-dep_DH"/>
</dbReference>
<dbReference type="EMBL" id="AFPZ01000076">
    <property type="protein sequence ID" value="EGQ24110.1"/>
    <property type="molecule type" value="Genomic_DNA"/>
</dbReference>
<proteinExistence type="predicted"/>
<dbReference type="AlphaFoldDB" id="F9DUS2"/>
<dbReference type="PROSITE" id="PS51349">
    <property type="entry name" value="FMN_HYDROXY_ACID_DH_2"/>
    <property type="match status" value="1"/>
</dbReference>
<accession>F9DUS2</accession>
<evidence type="ECO:0000313" key="5">
    <source>
        <dbReference type="Proteomes" id="UP000005316"/>
    </source>
</evidence>